<dbReference type="RefSeq" id="WP_184511233.1">
    <property type="nucleotide sequence ID" value="NZ_JACHVT010000008.1"/>
</dbReference>
<name>A0A839PXY6_9MICO</name>
<gene>
    <name evidence="1" type="ORF">FHW14_003448</name>
</gene>
<proteinExistence type="predicted"/>
<reference evidence="1 2" key="1">
    <citation type="submission" date="2020-08" db="EMBL/GenBank/DDBJ databases">
        <title>Genomic Encyclopedia of Type Strains, Phase IV (KMG-V): Genome sequencing to study the core and pangenomes of soil and plant-associated prokaryotes.</title>
        <authorList>
            <person name="Whitman W."/>
        </authorList>
    </citation>
    <scope>NUCLEOTIDE SEQUENCE [LARGE SCALE GENOMIC DNA]</scope>
    <source>
        <strain evidence="1 2">B3ACCR2</strain>
    </source>
</reference>
<organism evidence="1 2">
    <name type="scientific">Terracoccus luteus</name>
    <dbReference type="NCBI Taxonomy" id="53356"/>
    <lineage>
        <taxon>Bacteria</taxon>
        <taxon>Bacillati</taxon>
        <taxon>Actinomycetota</taxon>
        <taxon>Actinomycetes</taxon>
        <taxon>Micrococcales</taxon>
        <taxon>Intrasporangiaceae</taxon>
        <taxon>Terracoccus</taxon>
    </lineage>
</organism>
<evidence type="ECO:0000313" key="2">
    <source>
        <dbReference type="Proteomes" id="UP000590811"/>
    </source>
</evidence>
<accession>A0A839PXY6</accession>
<protein>
    <submittedName>
        <fullName evidence="1">Uncharacterized protein</fullName>
    </submittedName>
</protein>
<dbReference type="Proteomes" id="UP000590811">
    <property type="component" value="Unassembled WGS sequence"/>
</dbReference>
<dbReference type="AlphaFoldDB" id="A0A839PXY6"/>
<dbReference type="EMBL" id="JACHVT010000008">
    <property type="protein sequence ID" value="MBB2988259.1"/>
    <property type="molecule type" value="Genomic_DNA"/>
</dbReference>
<comment type="caution">
    <text evidence="1">The sequence shown here is derived from an EMBL/GenBank/DDBJ whole genome shotgun (WGS) entry which is preliminary data.</text>
</comment>
<evidence type="ECO:0000313" key="1">
    <source>
        <dbReference type="EMBL" id="MBB2988259.1"/>
    </source>
</evidence>
<sequence length="70" mass="7829">MPKLPQPLLEVAWRHTGETGRIHYRTRRPDGSSRHLIAREGDALYEVLEQHLAAIGYTGPKTAAEGADEH</sequence>